<dbReference type="OrthoDB" id="6819336at2759"/>
<keyword evidence="2" id="KW-1185">Reference proteome</keyword>
<protein>
    <submittedName>
        <fullName evidence="1">Uncharacterized protein</fullName>
    </submittedName>
</protein>
<evidence type="ECO:0000313" key="1">
    <source>
        <dbReference type="EMBL" id="CAG9772730.1"/>
    </source>
</evidence>
<name>A0A9N9N2A6_9CUCU</name>
<dbReference type="AlphaFoldDB" id="A0A9N9N2A6"/>
<accession>A0A9N9N2A6</accession>
<dbReference type="EMBL" id="OU892284">
    <property type="protein sequence ID" value="CAG9772730.1"/>
    <property type="molecule type" value="Genomic_DNA"/>
</dbReference>
<dbReference type="Proteomes" id="UP001152799">
    <property type="component" value="Chromosome 8"/>
</dbReference>
<evidence type="ECO:0000313" key="2">
    <source>
        <dbReference type="Proteomes" id="UP001152799"/>
    </source>
</evidence>
<proteinExistence type="predicted"/>
<reference evidence="1" key="1">
    <citation type="submission" date="2022-01" db="EMBL/GenBank/DDBJ databases">
        <authorList>
            <person name="King R."/>
        </authorList>
    </citation>
    <scope>NUCLEOTIDE SEQUENCE</scope>
</reference>
<gene>
    <name evidence="1" type="ORF">CEUTPL_LOCUS13135</name>
</gene>
<sequence>METNEIEEDDNMSYKTQLRNWNFGVYLGVFEEEGIDDDSFDLLDEETIRKIFTKAGPRLNFKQKYQKYLQEKKMPNAPIKNETSLIETASTASTDTIDTFESTESFNSIPIVFKMPADAPLPSPKKSKIIKVDFIDSAFSEGGPKGKLWHRYHNIRKAIKLADSHRITENKENEDQYENPFETIGTRDETSKLLDFLKVAIEPFVKVLEAWEATFKMRRSLYAKKSILDVFRDFPCLRLDSGIQLLEIDFNLRYGDRIDVIYSTFPKVRNAILDEAKERKIKLDTHYEDPNLNAIISLVYLFPPITLKKSRKGGNWRPTRSEILDSFFMLVDNFDEFQERISMRRAKLSQHNLTMQPFAVVIGGSNFFIQIEDQSFKVDSALRTLELTFKMFYALDLGYPCESEHIWLLIEEILFNMKPKKKHPSSASVICDLQYHFNK</sequence>
<organism evidence="1 2">
    <name type="scientific">Ceutorhynchus assimilis</name>
    <name type="common">cabbage seed weevil</name>
    <dbReference type="NCBI Taxonomy" id="467358"/>
    <lineage>
        <taxon>Eukaryota</taxon>
        <taxon>Metazoa</taxon>
        <taxon>Ecdysozoa</taxon>
        <taxon>Arthropoda</taxon>
        <taxon>Hexapoda</taxon>
        <taxon>Insecta</taxon>
        <taxon>Pterygota</taxon>
        <taxon>Neoptera</taxon>
        <taxon>Endopterygota</taxon>
        <taxon>Coleoptera</taxon>
        <taxon>Polyphaga</taxon>
        <taxon>Cucujiformia</taxon>
        <taxon>Curculionidae</taxon>
        <taxon>Ceutorhynchinae</taxon>
        <taxon>Ceutorhynchus</taxon>
    </lineage>
</organism>